<name>A0AAT9HJH7_9ACTN</name>
<protein>
    <submittedName>
        <fullName evidence="1">Uncharacterized protein</fullName>
    </submittedName>
</protein>
<reference evidence="1" key="2">
    <citation type="submission" date="2024-07" db="EMBL/GenBank/DDBJ databases">
        <title>Streptomyces haneummycinica sp. nov., a new antibiotic-producing actinobacterium isolated from marine sediment.</title>
        <authorList>
            <person name="Uemura M."/>
            <person name="Hamada M."/>
            <person name="Hirano S."/>
            <person name="Kobayashi K."/>
            <person name="Ohshiro T."/>
            <person name="Kobayashi T."/>
            <person name="Terahara T."/>
        </authorList>
    </citation>
    <scope>NUCLEOTIDE SEQUENCE</scope>
    <source>
        <strain evidence="1">KM77-8</strain>
    </source>
</reference>
<accession>A0AAT9HJH7</accession>
<proteinExistence type="predicted"/>
<dbReference type="AlphaFoldDB" id="A0AAT9HJH7"/>
<gene>
    <name evidence="1" type="ORF">SHKM778_39110</name>
</gene>
<evidence type="ECO:0000313" key="1">
    <source>
        <dbReference type="EMBL" id="BFO17523.1"/>
    </source>
</evidence>
<organism evidence="1">
    <name type="scientific">Streptomyces haneummycinicus</name>
    <dbReference type="NCBI Taxonomy" id="3074435"/>
    <lineage>
        <taxon>Bacteria</taxon>
        <taxon>Bacillati</taxon>
        <taxon>Actinomycetota</taxon>
        <taxon>Actinomycetes</taxon>
        <taxon>Kitasatosporales</taxon>
        <taxon>Streptomycetaceae</taxon>
        <taxon>Streptomyces</taxon>
    </lineage>
</organism>
<sequence length="231" mass="23168">MVGAGDVGDARGDAGGDDDLVVSGHVVGGDARVEAYVDGEFGEAGAEVAQGLVEFLLAGDLAGDVELAADLARGVEQGDVVAAFGGADGAGEAGRARADDGHALAAAGRGEDQLGLVAGARVDQAGGDLPAEGVVEAGLVAADAGVDRLGPAVGGLGDEVGVGEHGAGHRHHVRRAVGEQPLGEVGVLMRFVVTSGTDTSPMRRLVTQVYAPGARRWRWWGCGPRATRYRC</sequence>
<reference evidence="1" key="1">
    <citation type="submission" date="2024-06" db="EMBL/GenBank/DDBJ databases">
        <authorList>
            <consortium name="consrtm"/>
            <person name="Uemura M."/>
            <person name="Terahara T."/>
        </authorList>
    </citation>
    <scope>NUCLEOTIDE SEQUENCE</scope>
    <source>
        <strain evidence="1">KM77-8</strain>
    </source>
</reference>
<dbReference type="EMBL" id="AP035768">
    <property type="protein sequence ID" value="BFO17523.1"/>
    <property type="molecule type" value="Genomic_DNA"/>
</dbReference>